<reference evidence="2" key="1">
    <citation type="journal article" date="2022" name="Mol. Ecol. Resour.">
        <title>The genomes of chicory, endive, great burdock and yacon provide insights into Asteraceae palaeo-polyploidization history and plant inulin production.</title>
        <authorList>
            <person name="Fan W."/>
            <person name="Wang S."/>
            <person name="Wang H."/>
            <person name="Wang A."/>
            <person name="Jiang F."/>
            <person name="Liu H."/>
            <person name="Zhao H."/>
            <person name="Xu D."/>
            <person name="Zhang Y."/>
        </authorList>
    </citation>
    <scope>NUCLEOTIDE SEQUENCE [LARGE SCALE GENOMIC DNA]</scope>
    <source>
        <strain evidence="2">cv. Niubang</strain>
    </source>
</reference>
<keyword evidence="2" id="KW-1185">Reference proteome</keyword>
<dbReference type="Proteomes" id="UP001055879">
    <property type="component" value="Linkage Group LG08"/>
</dbReference>
<protein>
    <submittedName>
        <fullName evidence="1">Uncharacterized protein</fullName>
    </submittedName>
</protein>
<name>A0ACB9AAI5_ARCLA</name>
<dbReference type="EMBL" id="CM042054">
    <property type="protein sequence ID" value="KAI3707147.1"/>
    <property type="molecule type" value="Genomic_DNA"/>
</dbReference>
<accession>A0ACB9AAI5</accession>
<sequence>MSLSRSPNPFFFPEFGRKRHSLGLSSSQDALGTHPRPASLSKISTWVSSGLHSGAMSWTWALPTSPGCSWSRTLESGAGNRASESGEPIQTPPNWLGSCFNLSYKPNSLGFNL</sequence>
<proteinExistence type="predicted"/>
<organism evidence="1 2">
    <name type="scientific">Arctium lappa</name>
    <name type="common">Greater burdock</name>
    <name type="synonym">Lappa major</name>
    <dbReference type="NCBI Taxonomy" id="4217"/>
    <lineage>
        <taxon>Eukaryota</taxon>
        <taxon>Viridiplantae</taxon>
        <taxon>Streptophyta</taxon>
        <taxon>Embryophyta</taxon>
        <taxon>Tracheophyta</taxon>
        <taxon>Spermatophyta</taxon>
        <taxon>Magnoliopsida</taxon>
        <taxon>eudicotyledons</taxon>
        <taxon>Gunneridae</taxon>
        <taxon>Pentapetalae</taxon>
        <taxon>asterids</taxon>
        <taxon>campanulids</taxon>
        <taxon>Asterales</taxon>
        <taxon>Asteraceae</taxon>
        <taxon>Carduoideae</taxon>
        <taxon>Cardueae</taxon>
        <taxon>Arctiinae</taxon>
        <taxon>Arctium</taxon>
    </lineage>
</organism>
<evidence type="ECO:0000313" key="1">
    <source>
        <dbReference type="EMBL" id="KAI3707147.1"/>
    </source>
</evidence>
<evidence type="ECO:0000313" key="2">
    <source>
        <dbReference type="Proteomes" id="UP001055879"/>
    </source>
</evidence>
<comment type="caution">
    <text evidence="1">The sequence shown here is derived from an EMBL/GenBank/DDBJ whole genome shotgun (WGS) entry which is preliminary data.</text>
</comment>
<reference evidence="1 2" key="2">
    <citation type="journal article" date="2022" name="Mol. Ecol. Resour.">
        <title>The genomes of chicory, endive, great burdock and yacon provide insights into Asteraceae paleo-polyploidization history and plant inulin production.</title>
        <authorList>
            <person name="Fan W."/>
            <person name="Wang S."/>
            <person name="Wang H."/>
            <person name="Wang A."/>
            <person name="Jiang F."/>
            <person name="Liu H."/>
            <person name="Zhao H."/>
            <person name="Xu D."/>
            <person name="Zhang Y."/>
        </authorList>
    </citation>
    <scope>NUCLEOTIDE SEQUENCE [LARGE SCALE GENOMIC DNA]</scope>
    <source>
        <strain evidence="2">cv. Niubang</strain>
    </source>
</reference>
<gene>
    <name evidence="1" type="ORF">L6452_25409</name>
</gene>